<dbReference type="NCBIfam" id="TIGR00564">
    <property type="entry name" value="trpE_most"/>
    <property type="match status" value="1"/>
</dbReference>
<dbReference type="InterPro" id="IPR019999">
    <property type="entry name" value="Anth_synth_I-like"/>
</dbReference>
<accession>A0A367CCZ8</accession>
<dbReference type="STRING" id="53345.LIU_13360"/>
<dbReference type="Pfam" id="PF04715">
    <property type="entry name" value="Anth_synt_I_N"/>
    <property type="match status" value="1"/>
</dbReference>
<name>A0A367CCZ8_9ENTE</name>
<evidence type="ECO:0000259" key="17">
    <source>
        <dbReference type="Pfam" id="PF04715"/>
    </source>
</evidence>
<dbReference type="RefSeq" id="WP_113846463.1">
    <property type="nucleotide sequence ID" value="NZ_LEPB01000009.1"/>
</dbReference>
<evidence type="ECO:0000256" key="15">
    <source>
        <dbReference type="RuleBase" id="RU364045"/>
    </source>
</evidence>
<dbReference type="InterPro" id="IPR015890">
    <property type="entry name" value="Chorismate_C"/>
</dbReference>
<comment type="function">
    <text evidence="13 15">Part of a heterotetrameric complex that catalyzes the two-step biosynthesis of anthranilate, an intermediate in the biosynthesis of L-tryptophan. In the first step, the glutamine-binding beta subunit (TrpG) of anthranilate synthase (AS) provides the glutamine amidotransferase activity which generates ammonia as a substrate that, along with chorismate, is used in the second step, catalyzed by the large alpha subunit of AS (TrpE) to produce anthranilate. In the absence of TrpG, TrpE can synthesize anthranilate directly from chorismate and high concentrations of ammonia.</text>
</comment>
<dbReference type="Gene3D" id="3.60.120.10">
    <property type="entry name" value="Anthranilate synthase"/>
    <property type="match status" value="1"/>
</dbReference>
<evidence type="ECO:0000256" key="5">
    <source>
        <dbReference type="ARBA" id="ARBA00012266"/>
    </source>
</evidence>
<evidence type="ECO:0000313" key="19">
    <source>
        <dbReference type="Proteomes" id="UP000252797"/>
    </source>
</evidence>
<dbReference type="UniPathway" id="UPA00035">
    <property type="reaction ID" value="UER00040"/>
</dbReference>
<keyword evidence="10 15" id="KW-0460">Magnesium</keyword>
<evidence type="ECO:0000256" key="12">
    <source>
        <dbReference type="ARBA" id="ARBA00023239"/>
    </source>
</evidence>
<comment type="caution">
    <text evidence="18">The sequence shown here is derived from an EMBL/GenBank/DDBJ whole genome shotgun (WGS) entry which is preliminary data.</text>
</comment>
<feature type="domain" description="Chorismate-utilising enzyme C-terminal" evidence="16">
    <location>
        <begin position="192"/>
        <end position="445"/>
    </location>
</feature>
<evidence type="ECO:0000256" key="14">
    <source>
        <dbReference type="ARBA" id="ARBA00047683"/>
    </source>
</evidence>
<dbReference type="PRINTS" id="PR00095">
    <property type="entry name" value="ANTSNTHASEI"/>
</dbReference>
<keyword evidence="12 15" id="KW-0456">Lyase</keyword>
<evidence type="ECO:0000256" key="7">
    <source>
        <dbReference type="ARBA" id="ARBA00022605"/>
    </source>
</evidence>
<gene>
    <name evidence="15" type="primary">trpE</name>
    <name evidence="18" type="ORF">EA71_03044</name>
</gene>
<evidence type="ECO:0000256" key="6">
    <source>
        <dbReference type="ARBA" id="ARBA00020653"/>
    </source>
</evidence>
<comment type="catalytic activity">
    <reaction evidence="14 15">
        <text>chorismate + L-glutamine = anthranilate + pyruvate + L-glutamate + H(+)</text>
        <dbReference type="Rhea" id="RHEA:21732"/>
        <dbReference type="ChEBI" id="CHEBI:15361"/>
        <dbReference type="ChEBI" id="CHEBI:15378"/>
        <dbReference type="ChEBI" id="CHEBI:16567"/>
        <dbReference type="ChEBI" id="CHEBI:29748"/>
        <dbReference type="ChEBI" id="CHEBI:29985"/>
        <dbReference type="ChEBI" id="CHEBI:58359"/>
        <dbReference type="EC" id="4.1.3.27"/>
    </reaction>
</comment>
<evidence type="ECO:0000256" key="8">
    <source>
        <dbReference type="ARBA" id="ARBA00022723"/>
    </source>
</evidence>
<dbReference type="GO" id="GO:0000162">
    <property type="term" value="P:L-tryptophan biosynthetic process"/>
    <property type="evidence" value="ECO:0007669"/>
    <property type="project" value="UniProtKB-UniPathway"/>
</dbReference>
<evidence type="ECO:0000256" key="4">
    <source>
        <dbReference type="ARBA" id="ARBA00011575"/>
    </source>
</evidence>
<comment type="subunit">
    <text evidence="4 15">Heterotetramer consisting of two non-identical subunits: a beta subunit (TrpG) and a large alpha subunit (TrpE).</text>
</comment>
<organism evidence="18 19">
    <name type="scientific">Enterococcus durans</name>
    <dbReference type="NCBI Taxonomy" id="53345"/>
    <lineage>
        <taxon>Bacteria</taxon>
        <taxon>Bacillati</taxon>
        <taxon>Bacillota</taxon>
        <taxon>Bacilli</taxon>
        <taxon>Lactobacillales</taxon>
        <taxon>Enterococcaceae</taxon>
        <taxon>Enterococcus</taxon>
    </lineage>
</organism>
<evidence type="ECO:0000256" key="9">
    <source>
        <dbReference type="ARBA" id="ARBA00022822"/>
    </source>
</evidence>
<dbReference type="EC" id="4.1.3.27" evidence="5 15"/>
<evidence type="ECO:0000256" key="10">
    <source>
        <dbReference type="ARBA" id="ARBA00022842"/>
    </source>
</evidence>
<evidence type="ECO:0000313" key="18">
    <source>
        <dbReference type="EMBL" id="RCA09433.1"/>
    </source>
</evidence>
<dbReference type="EMBL" id="LEPB01000009">
    <property type="protein sequence ID" value="RCA09433.1"/>
    <property type="molecule type" value="Genomic_DNA"/>
</dbReference>
<evidence type="ECO:0000256" key="3">
    <source>
        <dbReference type="ARBA" id="ARBA00009562"/>
    </source>
</evidence>
<dbReference type="InterPro" id="IPR005801">
    <property type="entry name" value="ADC_synthase"/>
</dbReference>
<feature type="domain" description="Anthranilate synthase component I N-terminal" evidence="17">
    <location>
        <begin position="10"/>
        <end position="143"/>
    </location>
</feature>
<dbReference type="GO" id="GO:0046872">
    <property type="term" value="F:metal ion binding"/>
    <property type="evidence" value="ECO:0007669"/>
    <property type="project" value="UniProtKB-KW"/>
</dbReference>
<keyword evidence="7 15" id="KW-0028">Amino-acid biosynthesis</keyword>
<dbReference type="AlphaFoldDB" id="A0A367CCZ8"/>
<dbReference type="Pfam" id="PF00425">
    <property type="entry name" value="Chorismate_bind"/>
    <property type="match status" value="1"/>
</dbReference>
<evidence type="ECO:0000256" key="1">
    <source>
        <dbReference type="ARBA" id="ARBA00001946"/>
    </source>
</evidence>
<dbReference type="InterPro" id="IPR006805">
    <property type="entry name" value="Anth_synth_I_N"/>
</dbReference>
<dbReference type="GO" id="GO:0004049">
    <property type="term" value="F:anthranilate synthase activity"/>
    <property type="evidence" value="ECO:0007669"/>
    <property type="project" value="UniProtKB-EC"/>
</dbReference>
<comment type="similarity">
    <text evidence="3 15">Belongs to the anthranilate synthase component I family.</text>
</comment>
<keyword evidence="9 15" id="KW-0822">Tryptophan biosynthesis</keyword>
<evidence type="ECO:0000256" key="2">
    <source>
        <dbReference type="ARBA" id="ARBA00004873"/>
    </source>
</evidence>
<comment type="cofactor">
    <cofactor evidence="1 15">
        <name>Mg(2+)</name>
        <dbReference type="ChEBI" id="CHEBI:18420"/>
    </cofactor>
</comment>
<dbReference type="InterPro" id="IPR005256">
    <property type="entry name" value="Anth_synth_I_PabB"/>
</dbReference>
<dbReference type="PANTHER" id="PTHR11236:SF48">
    <property type="entry name" value="ISOCHORISMATE SYNTHASE MENF"/>
    <property type="match status" value="1"/>
</dbReference>
<dbReference type="Proteomes" id="UP000252797">
    <property type="component" value="Unassembled WGS sequence"/>
</dbReference>
<protein>
    <recommendedName>
        <fullName evidence="6 15">Anthranilate synthase component 1</fullName>
        <ecNumber evidence="5 15">4.1.3.27</ecNumber>
    </recommendedName>
</protein>
<dbReference type="PANTHER" id="PTHR11236">
    <property type="entry name" value="AMINOBENZOATE/ANTHRANILATE SYNTHASE"/>
    <property type="match status" value="1"/>
</dbReference>
<dbReference type="SUPFAM" id="SSF56322">
    <property type="entry name" value="ADC synthase"/>
    <property type="match status" value="1"/>
</dbReference>
<evidence type="ECO:0000256" key="13">
    <source>
        <dbReference type="ARBA" id="ARBA00025634"/>
    </source>
</evidence>
<keyword evidence="8 15" id="KW-0479">Metal-binding</keyword>
<sequence>MRKTKKINGDCLTPINLYYRLRDEKSCLLESIPREKENGRYSVIAFEPAHHVKYAEGEFSFDETTYRCKDPLKELEKYVLVEEELHEELPFQGGAIGYVGYDIAACYEEIGTIPEDELGLPDMQFYLYESFVIYDHQQQEITVVVSNSYSHETEEVLAQRLETIEQKIRTMNEAEGSELPSLSLQFKSNFSQEKFEQIVAEAKQRIREGDLFQVVPSQRLSVDFTIDPFDYYRQLRVTSPSSYLYFLPFPQATIIGSSPESLVRVKGEIVTTNPIAGTRKRGASKELDDQLAKELISDPKEIAEHQMLVDLGRNDLGKVAQHGSVTVPLFMTVERYRFVMHIVSLVQARLKTGFSAMDALKATLPAGTVSGAPKIRAMTRIYEWEPVKRSIYAGAVGYFSQDNQADFAIAIRTMVVKGKKAYVQAGAGIVYDSDPTSEYFETLQKAKGLLEVRK</sequence>
<comment type="pathway">
    <text evidence="2 15">Amino-acid biosynthesis; L-tryptophan biosynthesis; L-tryptophan from chorismate: step 1/5.</text>
</comment>
<evidence type="ECO:0000256" key="11">
    <source>
        <dbReference type="ARBA" id="ARBA00023141"/>
    </source>
</evidence>
<evidence type="ECO:0000259" key="16">
    <source>
        <dbReference type="Pfam" id="PF00425"/>
    </source>
</evidence>
<keyword evidence="11 15" id="KW-0057">Aromatic amino acid biosynthesis</keyword>
<reference evidence="18 19" key="1">
    <citation type="submission" date="2015-06" db="EMBL/GenBank/DDBJ databases">
        <title>The Genome Sequence of Enterococcus durans 4EA1.</title>
        <authorList>
            <consortium name="The Broad Institute Genomics Platform"/>
            <consortium name="The Broad Institute Genome Sequencing Center for Infectious Disease"/>
            <person name="Earl A.M."/>
            <person name="Van Tyne D."/>
            <person name="Lebreton F."/>
            <person name="Saavedra J.T."/>
            <person name="Gilmore M.S."/>
            <person name="Manson Mcguire A."/>
            <person name="Clock S."/>
            <person name="Crupain M."/>
            <person name="Rangan U."/>
            <person name="Young S."/>
            <person name="Abouelleil A."/>
            <person name="Cao P."/>
            <person name="Chapman S.B."/>
            <person name="Griggs A."/>
            <person name="Priest M."/>
            <person name="Shea T."/>
            <person name="Wortman J."/>
            <person name="Nusbaum C."/>
            <person name="Birren B."/>
        </authorList>
    </citation>
    <scope>NUCLEOTIDE SEQUENCE [LARGE SCALE GENOMIC DNA]</scope>
    <source>
        <strain evidence="18 19">4EA1</strain>
    </source>
</reference>
<proteinExistence type="inferred from homology"/>